<dbReference type="GO" id="GO:0051536">
    <property type="term" value="F:iron-sulfur cluster binding"/>
    <property type="evidence" value="ECO:0007669"/>
    <property type="project" value="UniProtKB-KW"/>
</dbReference>
<dbReference type="EMBL" id="FOYZ01000012">
    <property type="protein sequence ID" value="SFR97069.1"/>
    <property type="molecule type" value="Genomic_DNA"/>
</dbReference>
<dbReference type="AlphaFoldDB" id="A0A1I6L0S3"/>
<dbReference type="SMART" id="SM00729">
    <property type="entry name" value="Elp3"/>
    <property type="match status" value="1"/>
</dbReference>
<evidence type="ECO:0000256" key="1">
    <source>
        <dbReference type="ARBA" id="ARBA00001966"/>
    </source>
</evidence>
<name>A0A1I6L0S3_9FIRM</name>
<dbReference type="STRING" id="37658.SAMN05661086_02965"/>
<accession>A0A1I6L0S3</accession>
<evidence type="ECO:0000256" key="5">
    <source>
        <dbReference type="ARBA" id="ARBA00023014"/>
    </source>
</evidence>
<dbReference type="Proteomes" id="UP000199659">
    <property type="component" value="Unassembled WGS sequence"/>
</dbReference>
<proteinExistence type="predicted"/>
<dbReference type="CDD" id="cd01335">
    <property type="entry name" value="Radical_SAM"/>
    <property type="match status" value="1"/>
</dbReference>
<dbReference type="InterPro" id="IPR058240">
    <property type="entry name" value="rSAM_sf"/>
</dbReference>
<dbReference type="RefSeq" id="WP_092562346.1">
    <property type="nucleotide sequence ID" value="NZ_FOYZ01000012.1"/>
</dbReference>
<dbReference type="OrthoDB" id="9777636at2"/>
<evidence type="ECO:0000256" key="3">
    <source>
        <dbReference type="ARBA" id="ARBA00022723"/>
    </source>
</evidence>
<dbReference type="SUPFAM" id="SSF102114">
    <property type="entry name" value="Radical SAM enzymes"/>
    <property type="match status" value="1"/>
</dbReference>
<dbReference type="InterPro" id="IPR006638">
    <property type="entry name" value="Elp3/MiaA/NifB-like_rSAM"/>
</dbReference>
<evidence type="ECO:0000313" key="8">
    <source>
        <dbReference type="Proteomes" id="UP000199659"/>
    </source>
</evidence>
<dbReference type="SFLD" id="SFLDS00029">
    <property type="entry name" value="Radical_SAM"/>
    <property type="match status" value="1"/>
</dbReference>
<keyword evidence="5" id="KW-0411">Iron-sulfur</keyword>
<keyword evidence="3" id="KW-0479">Metal-binding</keyword>
<protein>
    <submittedName>
        <fullName evidence="7">Radical SAM superfamily enzyme YgiQ, UPF0313 family</fullName>
    </submittedName>
</protein>
<sequence length="595" mass="69299">MIKNDLDILMLSMPVRTIDRPSMSLPVLTSHLLKKGFSVQQMDNNMLLQDILLDGKELKKIYKDILPMLIRMNQNCTKIYSKLMDFYVLLKKIDDSYGLDKIGSSKRDMQSRKYELLTDRLELQAVTDIFQISGNLAFYFTSVAYYYNFYKDNNVKETVTYEMDMLIEEIVQANPKIAAFSVMEVQRTFSIWAAKLLNMKFDGVICFGGSDLSLNKEKYLEENDFIDFVSWADGEDTLSRLIEMIHSGKNDYQTIPNLLYRNGSEMIMTEYEAYPLEKFDIPEYEGFPLDLYIFPALQLLTSKGCTWSKCKFCMHWNSYGQNFRQRMAEDVVDEIEYDMRKYNTRLFSIVDEAISAEYGLELSKEIIKRKLDIRWIQMSRLDTDFSEEVFQKMHQAGARFIEWGLESGSQNVLNDMCKGIDVKEVQRLIHESARAGIVNKMLMFHNYPTEGIDDIMKSINIIKKNTYMHLIKPMLTLRHSFVLKMGSPLSIIAFQNSDSQERAKLFKKVWKPESIYNVNAKYLPAKDTSMIKEKLVMDYLEEMKAYLKKTDVLITDNNNITMDLVLLDLLDKGYQLPVDAYIPRKQGGVGEYVLS</sequence>
<evidence type="ECO:0000259" key="6">
    <source>
        <dbReference type="SMART" id="SM00729"/>
    </source>
</evidence>
<organism evidence="7 8">
    <name type="scientific">Anaeromicropila populeti</name>
    <dbReference type="NCBI Taxonomy" id="37658"/>
    <lineage>
        <taxon>Bacteria</taxon>
        <taxon>Bacillati</taxon>
        <taxon>Bacillota</taxon>
        <taxon>Clostridia</taxon>
        <taxon>Lachnospirales</taxon>
        <taxon>Lachnospiraceae</taxon>
        <taxon>Anaeromicropila</taxon>
    </lineage>
</organism>
<evidence type="ECO:0000313" key="7">
    <source>
        <dbReference type="EMBL" id="SFR97069.1"/>
    </source>
</evidence>
<keyword evidence="2" id="KW-0949">S-adenosyl-L-methionine</keyword>
<dbReference type="GO" id="GO:0046872">
    <property type="term" value="F:metal ion binding"/>
    <property type="evidence" value="ECO:0007669"/>
    <property type="project" value="UniProtKB-KW"/>
</dbReference>
<keyword evidence="4" id="KW-0408">Iron</keyword>
<dbReference type="InterPro" id="IPR051198">
    <property type="entry name" value="BchE-like"/>
</dbReference>
<dbReference type="Pfam" id="PF04055">
    <property type="entry name" value="Radical_SAM"/>
    <property type="match status" value="1"/>
</dbReference>
<dbReference type="PANTHER" id="PTHR43409">
    <property type="entry name" value="ANAEROBIC MAGNESIUM-PROTOPORPHYRIN IX MONOMETHYL ESTER CYCLASE-RELATED"/>
    <property type="match status" value="1"/>
</dbReference>
<dbReference type="InterPro" id="IPR023404">
    <property type="entry name" value="rSAM_horseshoe"/>
</dbReference>
<reference evidence="7 8" key="1">
    <citation type="submission" date="2016-10" db="EMBL/GenBank/DDBJ databases">
        <authorList>
            <person name="de Groot N.N."/>
        </authorList>
    </citation>
    <scope>NUCLEOTIDE SEQUENCE [LARGE SCALE GENOMIC DNA]</scope>
    <source>
        <strain evidence="7 8">743A</strain>
    </source>
</reference>
<dbReference type="Gene3D" id="3.80.30.20">
    <property type="entry name" value="tm_1862 like domain"/>
    <property type="match status" value="1"/>
</dbReference>
<dbReference type="InterPro" id="IPR007197">
    <property type="entry name" value="rSAM"/>
</dbReference>
<keyword evidence="8" id="KW-1185">Reference proteome</keyword>
<comment type="cofactor">
    <cofactor evidence="1">
        <name>[4Fe-4S] cluster</name>
        <dbReference type="ChEBI" id="CHEBI:49883"/>
    </cofactor>
</comment>
<evidence type="ECO:0000256" key="2">
    <source>
        <dbReference type="ARBA" id="ARBA00022691"/>
    </source>
</evidence>
<dbReference type="SFLD" id="SFLDG01082">
    <property type="entry name" value="B12-binding_domain_containing"/>
    <property type="match status" value="1"/>
</dbReference>
<dbReference type="Gene3D" id="3.40.50.280">
    <property type="entry name" value="Cobalamin-binding domain"/>
    <property type="match status" value="1"/>
</dbReference>
<gene>
    <name evidence="7" type="ORF">SAMN05661086_02965</name>
</gene>
<dbReference type="GO" id="GO:0003824">
    <property type="term" value="F:catalytic activity"/>
    <property type="evidence" value="ECO:0007669"/>
    <property type="project" value="InterPro"/>
</dbReference>
<evidence type="ECO:0000256" key="4">
    <source>
        <dbReference type="ARBA" id="ARBA00023004"/>
    </source>
</evidence>
<feature type="domain" description="Elp3/MiaA/NifB-like radical SAM core" evidence="6">
    <location>
        <begin position="295"/>
        <end position="508"/>
    </location>
</feature>